<evidence type="ECO:0000256" key="1">
    <source>
        <dbReference type="SAM" id="MobiDB-lite"/>
    </source>
</evidence>
<organism evidence="2 3">
    <name type="scientific">Trichogramma brassicae</name>
    <dbReference type="NCBI Taxonomy" id="86971"/>
    <lineage>
        <taxon>Eukaryota</taxon>
        <taxon>Metazoa</taxon>
        <taxon>Ecdysozoa</taxon>
        <taxon>Arthropoda</taxon>
        <taxon>Hexapoda</taxon>
        <taxon>Insecta</taxon>
        <taxon>Pterygota</taxon>
        <taxon>Neoptera</taxon>
        <taxon>Endopterygota</taxon>
        <taxon>Hymenoptera</taxon>
        <taxon>Apocrita</taxon>
        <taxon>Proctotrupomorpha</taxon>
        <taxon>Chalcidoidea</taxon>
        <taxon>Trichogrammatidae</taxon>
        <taxon>Trichogramma</taxon>
    </lineage>
</organism>
<reference evidence="2 3" key="1">
    <citation type="submission" date="2020-02" db="EMBL/GenBank/DDBJ databases">
        <authorList>
            <person name="Ferguson B K."/>
        </authorList>
    </citation>
    <scope>NUCLEOTIDE SEQUENCE [LARGE SCALE GENOMIC DNA]</scope>
</reference>
<name>A0A6H5HY85_9HYME</name>
<protein>
    <submittedName>
        <fullName evidence="2">Uncharacterized protein</fullName>
    </submittedName>
</protein>
<feature type="compositionally biased region" description="Polar residues" evidence="1">
    <location>
        <begin position="166"/>
        <end position="197"/>
    </location>
</feature>
<feature type="region of interest" description="Disordered" evidence="1">
    <location>
        <begin position="154"/>
        <end position="214"/>
    </location>
</feature>
<dbReference type="Proteomes" id="UP000479190">
    <property type="component" value="Unassembled WGS sequence"/>
</dbReference>
<sequence>MRRVIVVKINYYRTLRRIRKQNKFPKKTITLPVMYQGVFKYAKQCRKQFSLAISSPALPYPCIYYYSRNDSGLNSRQAAAMCLKLIDRVLFIPFDWYEMKRIRRTTMKLDIESRQYLQDDQENRSPRPTRDKLMQLMEKHDLIPLPIIRHCKTTDTTKPCDDSARSGPSASESRLPTTDHTQKTSNRVSGPSHSPRATGSPRRHGCQNSATIASDSAIGRNTRAGEIGYDYACSLRMSRSVKERGVTLSSDVRYRYLLAVVFGKSRSITTYGDGNVTSGDRSSTNVHFIRTKSQNLRFQ</sequence>
<keyword evidence="3" id="KW-1185">Reference proteome</keyword>
<feature type="compositionally biased region" description="Basic and acidic residues" evidence="1">
    <location>
        <begin position="154"/>
        <end position="164"/>
    </location>
</feature>
<dbReference type="EMBL" id="CADCXV010000443">
    <property type="protein sequence ID" value="CAB0030197.1"/>
    <property type="molecule type" value="Genomic_DNA"/>
</dbReference>
<evidence type="ECO:0000313" key="2">
    <source>
        <dbReference type="EMBL" id="CAB0030197.1"/>
    </source>
</evidence>
<gene>
    <name evidence="2" type="ORF">TBRA_LOCUS2206</name>
</gene>
<dbReference type="AlphaFoldDB" id="A0A6H5HY85"/>
<accession>A0A6H5HY85</accession>
<proteinExistence type="predicted"/>
<evidence type="ECO:0000313" key="3">
    <source>
        <dbReference type="Proteomes" id="UP000479190"/>
    </source>
</evidence>